<evidence type="ECO:0000313" key="2">
    <source>
        <dbReference type="Proteomes" id="UP001187343"/>
    </source>
</evidence>
<organism evidence="1 2">
    <name type="scientific">Cirrhinus molitorella</name>
    <name type="common">mud carp</name>
    <dbReference type="NCBI Taxonomy" id="172907"/>
    <lineage>
        <taxon>Eukaryota</taxon>
        <taxon>Metazoa</taxon>
        <taxon>Chordata</taxon>
        <taxon>Craniata</taxon>
        <taxon>Vertebrata</taxon>
        <taxon>Euteleostomi</taxon>
        <taxon>Actinopterygii</taxon>
        <taxon>Neopterygii</taxon>
        <taxon>Teleostei</taxon>
        <taxon>Ostariophysi</taxon>
        <taxon>Cypriniformes</taxon>
        <taxon>Cyprinidae</taxon>
        <taxon>Labeoninae</taxon>
        <taxon>Labeonini</taxon>
        <taxon>Cirrhinus</taxon>
    </lineage>
</organism>
<proteinExistence type="predicted"/>
<gene>
    <name evidence="1" type="ORF">Q8A67_013058</name>
</gene>
<reference evidence="1" key="1">
    <citation type="submission" date="2023-08" db="EMBL/GenBank/DDBJ databases">
        <title>Chromosome-level Genome Assembly of mud carp (Cirrhinus molitorella).</title>
        <authorList>
            <person name="Liu H."/>
        </authorList>
    </citation>
    <scope>NUCLEOTIDE SEQUENCE</scope>
    <source>
        <strain evidence="1">Prfri</strain>
        <tissue evidence="1">Muscle</tissue>
    </source>
</reference>
<comment type="caution">
    <text evidence="1">The sequence shown here is derived from an EMBL/GenBank/DDBJ whole genome shotgun (WGS) entry which is preliminary data.</text>
</comment>
<dbReference type="EMBL" id="JAUYZG010000012">
    <property type="protein sequence ID" value="KAK2893070.1"/>
    <property type="molecule type" value="Genomic_DNA"/>
</dbReference>
<sequence length="118" mass="13292">MEHTVRQRTDSVMVERTSEVNSFKSRAQRLLPRARTSLALASLHHVRRAGPSGTATAEHEATVYKLCSFHSESLLLQTRSCTTCEHRKKSFFNEGISGSELLEVMRRRGASYDEGSTH</sequence>
<name>A0AA88TKF7_9TELE</name>
<dbReference type="AlphaFoldDB" id="A0AA88TKF7"/>
<keyword evidence="2" id="KW-1185">Reference proteome</keyword>
<accession>A0AA88TKF7</accession>
<dbReference type="Proteomes" id="UP001187343">
    <property type="component" value="Unassembled WGS sequence"/>
</dbReference>
<evidence type="ECO:0000313" key="1">
    <source>
        <dbReference type="EMBL" id="KAK2893070.1"/>
    </source>
</evidence>
<protein>
    <submittedName>
        <fullName evidence="1">Uncharacterized protein</fullName>
    </submittedName>
</protein>